<reference evidence="3 4" key="1">
    <citation type="submission" date="2019-07" db="EMBL/GenBank/DDBJ databases">
        <title>Whole genome shotgun sequence of Pseudonocardia sulfidoxydans NBRC 16205.</title>
        <authorList>
            <person name="Hosoyama A."/>
            <person name="Uohara A."/>
            <person name="Ohji S."/>
            <person name="Ichikawa N."/>
        </authorList>
    </citation>
    <scope>NUCLEOTIDE SEQUENCE [LARGE SCALE GENOMIC DNA]</scope>
    <source>
        <strain evidence="3 4">NBRC 16205</strain>
    </source>
</reference>
<dbReference type="AlphaFoldDB" id="A0A511DR85"/>
<name>A0A511DR85_9PSEU</name>
<comment type="similarity">
    <text evidence="1">Belongs to the DprA/Smf family.</text>
</comment>
<dbReference type="Pfam" id="PF02481">
    <property type="entry name" value="DNA_processg_A"/>
    <property type="match status" value="1"/>
</dbReference>
<evidence type="ECO:0000259" key="2">
    <source>
        <dbReference type="Pfam" id="PF02481"/>
    </source>
</evidence>
<dbReference type="NCBIfam" id="TIGR00732">
    <property type="entry name" value="dprA"/>
    <property type="match status" value="1"/>
</dbReference>
<evidence type="ECO:0000313" key="3">
    <source>
        <dbReference type="EMBL" id="GEL26827.1"/>
    </source>
</evidence>
<dbReference type="GO" id="GO:0009294">
    <property type="term" value="P:DNA-mediated transformation"/>
    <property type="evidence" value="ECO:0007669"/>
    <property type="project" value="InterPro"/>
</dbReference>
<accession>A0A511DR85</accession>
<keyword evidence="4" id="KW-1185">Reference proteome</keyword>
<dbReference type="OrthoDB" id="9785707at2"/>
<proteinExistence type="inferred from homology"/>
<dbReference type="InterPro" id="IPR003488">
    <property type="entry name" value="DprA"/>
</dbReference>
<dbReference type="Proteomes" id="UP000321685">
    <property type="component" value="Unassembled WGS sequence"/>
</dbReference>
<dbReference type="PANTHER" id="PTHR43022:SF1">
    <property type="entry name" value="PROTEIN SMF"/>
    <property type="match status" value="1"/>
</dbReference>
<feature type="domain" description="Smf/DprA SLOG" evidence="2">
    <location>
        <begin position="97"/>
        <end position="300"/>
    </location>
</feature>
<dbReference type="RefSeq" id="WP_147115557.1">
    <property type="nucleotide sequence ID" value="NZ_BJVJ01000115.1"/>
</dbReference>
<dbReference type="SUPFAM" id="SSF102405">
    <property type="entry name" value="MCP/YpsA-like"/>
    <property type="match status" value="1"/>
</dbReference>
<organism evidence="3 4">
    <name type="scientific">Pseudonocardia sulfidoxydans NBRC 16205</name>
    <dbReference type="NCBI Taxonomy" id="1223511"/>
    <lineage>
        <taxon>Bacteria</taxon>
        <taxon>Bacillati</taxon>
        <taxon>Actinomycetota</taxon>
        <taxon>Actinomycetes</taxon>
        <taxon>Pseudonocardiales</taxon>
        <taxon>Pseudonocardiaceae</taxon>
        <taxon>Pseudonocardia</taxon>
    </lineage>
</organism>
<dbReference type="EMBL" id="BJVJ01000115">
    <property type="protein sequence ID" value="GEL26827.1"/>
    <property type="molecule type" value="Genomic_DNA"/>
</dbReference>
<evidence type="ECO:0000256" key="1">
    <source>
        <dbReference type="ARBA" id="ARBA00006525"/>
    </source>
</evidence>
<protein>
    <submittedName>
        <fullName evidence="3">Putative DNA processing protein DprA</fullName>
    </submittedName>
</protein>
<dbReference type="PANTHER" id="PTHR43022">
    <property type="entry name" value="PROTEIN SMF"/>
    <property type="match status" value="1"/>
</dbReference>
<dbReference type="InterPro" id="IPR057666">
    <property type="entry name" value="DrpA_SLOG"/>
</dbReference>
<gene>
    <name evidence="3" type="primary">dprA</name>
    <name evidence="3" type="ORF">PSU4_57810</name>
</gene>
<evidence type="ECO:0000313" key="4">
    <source>
        <dbReference type="Proteomes" id="UP000321685"/>
    </source>
</evidence>
<sequence length="381" mass="39458">MSAPTPSVDPELLRARAYLSRVAEPPAAALAAFVDHVGPVEAAERIRRGAVPDVVRSATGARRTVDRVDADLEAAAATGARLLVPEDADWPRWAFAAYPAAGTRELGAPLALWVRGPLRLGEVAERAVAIVGARAATGYGVHIASDMAGGLAAAGATVVSGAAFGIDAAAHRGSLASDGPTLAVLACGIDRAYPAAHSELLDRIAATGLVVSEYPPGAVPARHRFLVRNRLIAGIGAGTVVVEAGLRSGAQRTAADARALGRILMAVPGPVTSGTSAGCHELVRNGALLVTRPEEVLEAVGRLGVDLAVEPGRPTRPTDRLDPDQAAVHDALPSRAARDARWLAMEAGLPLETVRTGLLDLERLGMAEYRDGLWQRSLPSR</sequence>
<dbReference type="Gene3D" id="3.40.50.450">
    <property type="match status" value="1"/>
</dbReference>
<comment type="caution">
    <text evidence="3">The sequence shown here is derived from an EMBL/GenBank/DDBJ whole genome shotgun (WGS) entry which is preliminary data.</text>
</comment>